<keyword evidence="4" id="KW-0560">Oxidoreductase</keyword>
<sequence length="416" mass="46457">MTDHPNQNIHVLIVGAGTSGLLIAQGLKKHGIASFTVFESESSTTYQTRPREWGMTLHWGSTHIANCLPEDLLARFNESYADPTLKPETITGLPIHNGKTGDLILEMGADKPMRVSRKKMRNLFSEGIDVQYGKQVVRAYVIEDSSSHDNGRVKVEFKDGDHAIGDVVVGADGQKSLLRESIVGVEDAQLTTVPVKLINFTYKFDAELALRIRAYNKIFLNTIHPDHGTMFWLSIMDVPDPDKPETWTFQVMQSWNDKTTPPSADLTTNEGRCKFFKARCEEYAEPWRSVGRAVQDGTTIPVDSLTYWEKSKKWDNKGGRMTLCGDAAHPMTPHRGQGLNNALQDASNFVSTIVSVTEGSATLAEAVQAYDDEVLERGQTEMEISLKQSYFIHDWETLSQSPMFKIGMRQVKKGDA</sequence>
<gene>
    <name evidence="7" type="ORF">E8E13_003025</name>
</gene>
<evidence type="ECO:0000256" key="2">
    <source>
        <dbReference type="ARBA" id="ARBA00022630"/>
    </source>
</evidence>
<evidence type="ECO:0000256" key="4">
    <source>
        <dbReference type="ARBA" id="ARBA00023002"/>
    </source>
</evidence>
<dbReference type="PRINTS" id="PR00420">
    <property type="entry name" value="RNGMNOXGNASE"/>
</dbReference>
<keyword evidence="2" id="KW-0285">Flavoprotein</keyword>
<reference evidence="7" key="1">
    <citation type="submission" date="2019-04" db="EMBL/GenBank/DDBJ databases">
        <title>Sequencing of skin fungus with MAO and IRED activity.</title>
        <authorList>
            <person name="Marsaioli A.J."/>
            <person name="Bonatto J.M.C."/>
            <person name="Reis Junior O."/>
        </authorList>
    </citation>
    <scope>NUCLEOTIDE SEQUENCE</scope>
    <source>
        <strain evidence="7">30M1</strain>
    </source>
</reference>
<evidence type="ECO:0000313" key="7">
    <source>
        <dbReference type="EMBL" id="KAF2995359.1"/>
    </source>
</evidence>
<dbReference type="GO" id="GO:0071949">
    <property type="term" value="F:FAD binding"/>
    <property type="evidence" value="ECO:0007669"/>
    <property type="project" value="InterPro"/>
</dbReference>
<evidence type="ECO:0000256" key="5">
    <source>
        <dbReference type="ARBA" id="ARBA00023033"/>
    </source>
</evidence>
<protein>
    <recommendedName>
        <fullName evidence="6">FAD-binding domain-containing protein</fullName>
    </recommendedName>
</protein>
<keyword evidence="3" id="KW-0274">FAD</keyword>
<name>A0A9P4T6N3_CURKU</name>
<accession>A0A9P4T6N3</accession>
<comment type="caution">
    <text evidence="7">The sequence shown here is derived from an EMBL/GenBank/DDBJ whole genome shotgun (WGS) entry which is preliminary data.</text>
</comment>
<evidence type="ECO:0000313" key="8">
    <source>
        <dbReference type="Proteomes" id="UP000801428"/>
    </source>
</evidence>
<evidence type="ECO:0000259" key="6">
    <source>
        <dbReference type="Pfam" id="PF01494"/>
    </source>
</evidence>
<dbReference type="InterPro" id="IPR002938">
    <property type="entry name" value="FAD-bd"/>
</dbReference>
<proteinExistence type="predicted"/>
<dbReference type="InterPro" id="IPR036188">
    <property type="entry name" value="FAD/NAD-bd_sf"/>
</dbReference>
<evidence type="ECO:0000256" key="1">
    <source>
        <dbReference type="ARBA" id="ARBA00001974"/>
    </source>
</evidence>
<dbReference type="Proteomes" id="UP000801428">
    <property type="component" value="Unassembled WGS sequence"/>
</dbReference>
<dbReference type="OrthoDB" id="47494at2759"/>
<dbReference type="AlphaFoldDB" id="A0A9P4T6N3"/>
<dbReference type="Pfam" id="PF01494">
    <property type="entry name" value="FAD_binding_3"/>
    <property type="match status" value="1"/>
</dbReference>
<feature type="domain" description="FAD-binding" evidence="6">
    <location>
        <begin position="165"/>
        <end position="380"/>
    </location>
</feature>
<organism evidence="7 8">
    <name type="scientific">Curvularia kusanoi</name>
    <name type="common">Cochliobolus kusanoi</name>
    <dbReference type="NCBI Taxonomy" id="90978"/>
    <lineage>
        <taxon>Eukaryota</taxon>
        <taxon>Fungi</taxon>
        <taxon>Dikarya</taxon>
        <taxon>Ascomycota</taxon>
        <taxon>Pezizomycotina</taxon>
        <taxon>Dothideomycetes</taxon>
        <taxon>Pleosporomycetidae</taxon>
        <taxon>Pleosporales</taxon>
        <taxon>Pleosporineae</taxon>
        <taxon>Pleosporaceae</taxon>
        <taxon>Curvularia</taxon>
    </lineage>
</organism>
<dbReference type="Gene3D" id="3.50.50.60">
    <property type="entry name" value="FAD/NAD(P)-binding domain"/>
    <property type="match status" value="1"/>
</dbReference>
<keyword evidence="8" id="KW-1185">Reference proteome</keyword>
<comment type="cofactor">
    <cofactor evidence="1">
        <name>FAD</name>
        <dbReference type="ChEBI" id="CHEBI:57692"/>
    </cofactor>
</comment>
<keyword evidence="5" id="KW-0503">Monooxygenase</keyword>
<dbReference type="PANTHER" id="PTHR47178">
    <property type="entry name" value="MONOOXYGENASE, FAD-BINDING"/>
    <property type="match status" value="1"/>
</dbReference>
<dbReference type="SUPFAM" id="SSF51905">
    <property type="entry name" value="FAD/NAD(P)-binding domain"/>
    <property type="match status" value="1"/>
</dbReference>
<dbReference type="EMBL" id="SWKU01000033">
    <property type="protein sequence ID" value="KAF2995359.1"/>
    <property type="molecule type" value="Genomic_DNA"/>
</dbReference>
<dbReference type="Pfam" id="PF13450">
    <property type="entry name" value="NAD_binding_8"/>
    <property type="match status" value="1"/>
</dbReference>
<dbReference type="GO" id="GO:0004497">
    <property type="term" value="F:monooxygenase activity"/>
    <property type="evidence" value="ECO:0007669"/>
    <property type="project" value="UniProtKB-KW"/>
</dbReference>
<dbReference type="PANTHER" id="PTHR47178:SF2">
    <property type="entry name" value="FAD-BINDING DOMAIN-CONTAINING PROTEIN"/>
    <property type="match status" value="1"/>
</dbReference>
<evidence type="ECO:0000256" key="3">
    <source>
        <dbReference type="ARBA" id="ARBA00022827"/>
    </source>
</evidence>